<protein>
    <recommendedName>
        <fullName evidence="1">Mrr-like domain-containing protein</fullName>
    </recommendedName>
</protein>
<dbReference type="Proteomes" id="UP001209229">
    <property type="component" value="Unassembled WGS sequence"/>
</dbReference>
<dbReference type="Pfam" id="PF13156">
    <property type="entry name" value="Mrr_cat_2"/>
    <property type="match status" value="1"/>
</dbReference>
<evidence type="ECO:0000313" key="2">
    <source>
        <dbReference type="EMBL" id="MCW3789432.1"/>
    </source>
</evidence>
<keyword evidence="3" id="KW-1185">Reference proteome</keyword>
<sequence length="291" mass="34738">MDLRFIDIPKIENDVLFEDLTKAIAKASGLYENVNINGRPGQKQDGVDVYARKQDDSNWIGIQCKVRSTNKSFTKQELLSEINQAKNFNPSLSEYYLYTTLSRDSITQSNVREISNDLNNSNDFLFEILFWDDIEELLREKDYETVYYQFYHTFFRDNLTLGHSIGKLVNLHLGFDNKLDTQYDLMVGKIPSYNGEKSRTDYYRGSYYIVNLNEYRIEFFQKSYNSKKAQCFPSDISNAFPNQIDCYRVSRWIENFEVFDDLIYNDKHNYNYYLSKEERKEFNEKYYVEEE</sequence>
<accession>A0AAE3M9K2</accession>
<gene>
    <name evidence="2" type="ORF">OM075_23420</name>
</gene>
<proteinExistence type="predicted"/>
<organism evidence="2 3">
    <name type="scientific">Plebeiibacterium sediminum</name>
    <dbReference type="NCBI Taxonomy" id="2992112"/>
    <lineage>
        <taxon>Bacteria</taxon>
        <taxon>Pseudomonadati</taxon>
        <taxon>Bacteroidota</taxon>
        <taxon>Bacteroidia</taxon>
        <taxon>Marinilabiliales</taxon>
        <taxon>Marinilabiliaceae</taxon>
        <taxon>Plebeiibacterium</taxon>
    </lineage>
</organism>
<feature type="domain" description="Mrr-like" evidence="1">
    <location>
        <begin position="31"/>
        <end position="83"/>
    </location>
</feature>
<evidence type="ECO:0000313" key="3">
    <source>
        <dbReference type="Proteomes" id="UP001209229"/>
    </source>
</evidence>
<dbReference type="InterPro" id="IPR039442">
    <property type="entry name" value="Mrr-like_dom"/>
</dbReference>
<name>A0AAE3M9K2_9BACT</name>
<comment type="caution">
    <text evidence="2">The sequence shown here is derived from an EMBL/GenBank/DDBJ whole genome shotgun (WGS) entry which is preliminary data.</text>
</comment>
<reference evidence="2" key="1">
    <citation type="submission" date="2022-10" db="EMBL/GenBank/DDBJ databases">
        <authorList>
            <person name="Yu W.X."/>
        </authorList>
    </citation>
    <scope>NUCLEOTIDE SEQUENCE</scope>
    <source>
        <strain evidence="2">AAT</strain>
    </source>
</reference>
<dbReference type="EMBL" id="JAPDPJ010000110">
    <property type="protein sequence ID" value="MCW3789432.1"/>
    <property type="molecule type" value="Genomic_DNA"/>
</dbReference>
<dbReference type="RefSeq" id="WP_301192983.1">
    <property type="nucleotide sequence ID" value="NZ_JAPDPJ010000110.1"/>
</dbReference>
<dbReference type="AlphaFoldDB" id="A0AAE3M9K2"/>
<evidence type="ECO:0000259" key="1">
    <source>
        <dbReference type="Pfam" id="PF13156"/>
    </source>
</evidence>